<evidence type="ECO:0000256" key="5">
    <source>
        <dbReference type="ARBA" id="ARBA00022692"/>
    </source>
</evidence>
<feature type="transmembrane region" description="Helical" evidence="13">
    <location>
        <begin position="54"/>
        <end position="75"/>
    </location>
</feature>
<accession>U2ZYN7</accession>
<dbReference type="GO" id="GO:0046872">
    <property type="term" value="F:metal ion binding"/>
    <property type="evidence" value="ECO:0007669"/>
    <property type="project" value="UniProtKB-KW"/>
</dbReference>
<feature type="transmembrane region" description="Helical" evidence="13">
    <location>
        <begin position="16"/>
        <end position="42"/>
    </location>
</feature>
<keyword evidence="5 13" id="KW-0812">Transmembrane</keyword>
<dbReference type="STRING" id="1219065.VPR01S_03_01210"/>
<dbReference type="AlphaFoldDB" id="U2ZYN7"/>
<reference evidence="15 16" key="1">
    <citation type="submission" date="2013-09" db="EMBL/GenBank/DDBJ databases">
        <title>Whole genome shotgun sequence of Vibrio proteolyticus NBRC 13287.</title>
        <authorList>
            <person name="Isaki S."/>
            <person name="Hosoyama A."/>
            <person name="Numata M."/>
            <person name="Hashimoto M."/>
            <person name="Hosoyama Y."/>
            <person name="Tsuchikane K."/>
            <person name="Noguchi M."/>
            <person name="Hirakata S."/>
            <person name="Ichikawa N."/>
            <person name="Ohji S."/>
            <person name="Yamazoe A."/>
            <person name="Fujita N."/>
        </authorList>
    </citation>
    <scope>NUCLEOTIDE SEQUENCE [LARGE SCALE GENOMIC DNA]</scope>
    <source>
        <strain evidence="15 16">NBRC 13287</strain>
    </source>
</reference>
<keyword evidence="16" id="KW-1185">Reference proteome</keyword>
<evidence type="ECO:0000256" key="12">
    <source>
        <dbReference type="SAM" id="MobiDB-lite"/>
    </source>
</evidence>
<keyword evidence="8" id="KW-0862">Zinc</keyword>
<organism evidence="15 16">
    <name type="scientific">Vibrio proteolyticus NBRC 13287</name>
    <dbReference type="NCBI Taxonomy" id="1219065"/>
    <lineage>
        <taxon>Bacteria</taxon>
        <taxon>Pseudomonadati</taxon>
        <taxon>Pseudomonadota</taxon>
        <taxon>Gammaproteobacteria</taxon>
        <taxon>Vibrionales</taxon>
        <taxon>Vibrionaceae</taxon>
        <taxon>Vibrio</taxon>
    </lineage>
</organism>
<dbReference type="CDD" id="cd07340">
    <property type="entry name" value="M48B_Htpx_like"/>
    <property type="match status" value="1"/>
</dbReference>
<comment type="caution">
    <text evidence="15">The sequence shown here is derived from an EMBL/GenBank/DDBJ whole genome shotgun (WGS) entry which is preliminary data.</text>
</comment>
<sequence>MNFAQHQDRAKTRTGLLVVLFFLALLSITVVASLLIVIATSWDNGHTSLNLNEILAFGAISFVCVAAIVGISSAYRLHQLSKHGGQAVAEQLGGKLISTNTSDFKQRRLLNVVEEMALASGMPVPPVYLLTEEHGINAFAAGMSIDDAIIGVTQGALDTFNRDELQGVMAHEFSHILNGDMRLNTRLIGTLFGITCMGLLGQALMRGAMQSQRRASQFRSSNDKDKGSGAGLILVIALVLTVFGWLGTQFGSMIKAAISRQREFLADASAVQFTRNDRGIANALKKIATHSQQSQLQAESTKEVSHMMFGQAQLSGLSAMLYATHPPLHERILRIQPDWDGNFTEHAQVSTTNDEVAGLSGFSAPHSHDAPLTSEQKSQVGQRVMQQLPDALLELAREPYSARFIPLLLIFDGSDEQRELIDRMLPEGSHQEYMPWLDFELKAHLRLPLLELAVPALKSMSPEQVSNFCLGLTEMAKLDNHYALNEWCVINLMEKLVSPPKHPAPQRKTLQTVKESVIWVLRELSWLSQTSAQASATAYQRALQHLTLPMTELDAANSNWSLTRSALEQLVQLRPADKQRFLEACKMVIESDGKVSVSEGELFRVIACFLEVAVPPLTIDAE</sequence>
<proteinExistence type="predicted"/>
<evidence type="ECO:0000256" key="11">
    <source>
        <dbReference type="ARBA" id="ARBA00023136"/>
    </source>
</evidence>
<comment type="cofactor">
    <cofactor evidence="1">
        <name>Zn(2+)</name>
        <dbReference type="ChEBI" id="CHEBI:29105"/>
    </cofactor>
</comment>
<name>U2ZYN7_VIBPR</name>
<evidence type="ECO:0000256" key="2">
    <source>
        <dbReference type="ARBA" id="ARBA00004651"/>
    </source>
</evidence>
<evidence type="ECO:0000256" key="8">
    <source>
        <dbReference type="ARBA" id="ARBA00022833"/>
    </source>
</evidence>
<evidence type="ECO:0000256" key="10">
    <source>
        <dbReference type="ARBA" id="ARBA00023049"/>
    </source>
</evidence>
<keyword evidence="3" id="KW-1003">Cell membrane</keyword>
<keyword evidence="9 13" id="KW-1133">Transmembrane helix</keyword>
<dbReference type="PANTHER" id="PTHR43221:SF1">
    <property type="entry name" value="PROTEASE HTPX"/>
    <property type="match status" value="1"/>
</dbReference>
<dbReference type="EMBL" id="BATJ01000003">
    <property type="protein sequence ID" value="GAD66212.1"/>
    <property type="molecule type" value="Genomic_DNA"/>
</dbReference>
<feature type="transmembrane region" description="Helical" evidence="13">
    <location>
        <begin position="229"/>
        <end position="246"/>
    </location>
</feature>
<dbReference type="RefSeq" id="WP_021704202.1">
    <property type="nucleotide sequence ID" value="NZ_BATJ01000003.1"/>
</dbReference>
<evidence type="ECO:0000256" key="7">
    <source>
        <dbReference type="ARBA" id="ARBA00022801"/>
    </source>
</evidence>
<evidence type="ECO:0000313" key="16">
    <source>
        <dbReference type="Proteomes" id="UP000016570"/>
    </source>
</evidence>
<dbReference type="GO" id="GO:0006508">
    <property type="term" value="P:proteolysis"/>
    <property type="evidence" value="ECO:0007669"/>
    <property type="project" value="UniProtKB-KW"/>
</dbReference>
<keyword evidence="7" id="KW-0378">Hydrolase</keyword>
<keyword evidence="4" id="KW-0645">Protease</keyword>
<dbReference type="Pfam" id="PF01435">
    <property type="entry name" value="Peptidase_M48"/>
    <property type="match status" value="1"/>
</dbReference>
<dbReference type="InterPro" id="IPR001915">
    <property type="entry name" value="Peptidase_M48"/>
</dbReference>
<dbReference type="GO" id="GO:0004222">
    <property type="term" value="F:metalloendopeptidase activity"/>
    <property type="evidence" value="ECO:0007669"/>
    <property type="project" value="InterPro"/>
</dbReference>
<protein>
    <recommendedName>
        <fullName evidence="14">Peptidase M48 domain-containing protein</fullName>
    </recommendedName>
</protein>
<comment type="subcellular location">
    <subcellularLocation>
        <location evidence="2">Cell membrane</location>
        <topology evidence="2">Multi-pass membrane protein</topology>
    </subcellularLocation>
</comment>
<dbReference type="InterPro" id="IPR050083">
    <property type="entry name" value="HtpX_protease"/>
</dbReference>
<keyword evidence="11 13" id="KW-0472">Membrane</keyword>
<dbReference type="eggNOG" id="COG0501">
    <property type="taxonomic scope" value="Bacteria"/>
</dbReference>
<keyword evidence="6" id="KW-0479">Metal-binding</keyword>
<evidence type="ECO:0000259" key="14">
    <source>
        <dbReference type="Pfam" id="PF01435"/>
    </source>
</evidence>
<gene>
    <name evidence="15" type="ORF">VPR01S_03_01210</name>
</gene>
<evidence type="ECO:0000256" key="3">
    <source>
        <dbReference type="ARBA" id="ARBA00022475"/>
    </source>
</evidence>
<evidence type="ECO:0000256" key="9">
    <source>
        <dbReference type="ARBA" id="ARBA00022989"/>
    </source>
</evidence>
<evidence type="ECO:0000256" key="13">
    <source>
        <dbReference type="SAM" id="Phobius"/>
    </source>
</evidence>
<dbReference type="Proteomes" id="UP000016570">
    <property type="component" value="Unassembled WGS sequence"/>
</dbReference>
<dbReference type="Gene3D" id="3.30.2010.10">
    <property type="entry name" value="Metalloproteases ('zincins'), catalytic domain"/>
    <property type="match status" value="1"/>
</dbReference>
<dbReference type="PANTHER" id="PTHR43221">
    <property type="entry name" value="PROTEASE HTPX"/>
    <property type="match status" value="1"/>
</dbReference>
<keyword evidence="10" id="KW-0482">Metalloprotease</keyword>
<feature type="region of interest" description="Disordered" evidence="12">
    <location>
        <begin position="357"/>
        <end position="380"/>
    </location>
</feature>
<feature type="transmembrane region" description="Helical" evidence="13">
    <location>
        <begin position="187"/>
        <end position="209"/>
    </location>
</feature>
<evidence type="ECO:0000256" key="1">
    <source>
        <dbReference type="ARBA" id="ARBA00001947"/>
    </source>
</evidence>
<evidence type="ECO:0000256" key="6">
    <source>
        <dbReference type="ARBA" id="ARBA00022723"/>
    </source>
</evidence>
<dbReference type="GO" id="GO:0005886">
    <property type="term" value="C:plasma membrane"/>
    <property type="evidence" value="ECO:0007669"/>
    <property type="project" value="UniProtKB-SubCell"/>
</dbReference>
<evidence type="ECO:0000256" key="4">
    <source>
        <dbReference type="ARBA" id="ARBA00022670"/>
    </source>
</evidence>
<feature type="domain" description="Peptidase M48" evidence="14">
    <location>
        <begin position="105"/>
        <end position="335"/>
    </location>
</feature>
<evidence type="ECO:0000313" key="15">
    <source>
        <dbReference type="EMBL" id="GAD66212.1"/>
    </source>
</evidence>